<keyword evidence="4" id="KW-1185">Reference proteome</keyword>
<sequence length="251" mass="25908">MSEARRRILVTGGSRGIGRATALLSARRGWPVALGYHSDVAAAESVVEEVRTGGGMAHAIQADVAQEADVLHLFDEAETALGGLDAVVVNAGIVAPGMPLARMEADRLRRMIDTNLVGALFCAREAARRLPRGTERPAAALVLVSSAAARLGAPFEYVDYAATKGALDTLTIGLAKELGGDNIRVNAVRPGLIETEIHASGGRPDRARELGSGVPLGRAGTAEEVAEAIVWLASGNASYATGAILDIAGGR</sequence>
<evidence type="ECO:0000313" key="3">
    <source>
        <dbReference type="EMBL" id="PZX16602.1"/>
    </source>
</evidence>
<accession>A0A2W7NZG4</accession>
<dbReference type="InterPro" id="IPR020904">
    <property type="entry name" value="Sc_DH/Rdtase_CS"/>
</dbReference>
<keyword evidence="2" id="KW-0560">Oxidoreductase</keyword>
<dbReference type="Gene3D" id="3.40.50.720">
    <property type="entry name" value="NAD(P)-binding Rossmann-like Domain"/>
    <property type="match status" value="1"/>
</dbReference>
<dbReference type="CDD" id="cd05233">
    <property type="entry name" value="SDR_c"/>
    <property type="match status" value="1"/>
</dbReference>
<comment type="caution">
    <text evidence="3">The sequence shown here is derived from an EMBL/GenBank/DDBJ whole genome shotgun (WGS) entry which is preliminary data.</text>
</comment>
<dbReference type="SUPFAM" id="SSF51735">
    <property type="entry name" value="NAD(P)-binding Rossmann-fold domains"/>
    <property type="match status" value="1"/>
</dbReference>
<dbReference type="AlphaFoldDB" id="A0A2W7NZG4"/>
<dbReference type="PRINTS" id="PR00081">
    <property type="entry name" value="GDHRDH"/>
</dbReference>
<evidence type="ECO:0000256" key="2">
    <source>
        <dbReference type="ARBA" id="ARBA00023002"/>
    </source>
</evidence>
<proteinExistence type="inferred from homology"/>
<evidence type="ECO:0000313" key="4">
    <source>
        <dbReference type="Proteomes" id="UP000248916"/>
    </source>
</evidence>
<dbReference type="Pfam" id="PF13561">
    <property type="entry name" value="adh_short_C2"/>
    <property type="match status" value="1"/>
</dbReference>
<dbReference type="OrthoDB" id="20590at2"/>
<comment type="similarity">
    <text evidence="1">Belongs to the short-chain dehydrogenases/reductases (SDR) family.</text>
</comment>
<dbReference type="Proteomes" id="UP000248916">
    <property type="component" value="Unassembled WGS sequence"/>
</dbReference>
<dbReference type="EMBL" id="QKZL01000006">
    <property type="protein sequence ID" value="PZX16602.1"/>
    <property type="molecule type" value="Genomic_DNA"/>
</dbReference>
<dbReference type="RefSeq" id="WP_111537127.1">
    <property type="nucleotide sequence ID" value="NZ_QKZL01000006.1"/>
</dbReference>
<evidence type="ECO:0000256" key="1">
    <source>
        <dbReference type="ARBA" id="ARBA00006484"/>
    </source>
</evidence>
<gene>
    <name evidence="3" type="ORF">LX81_01974</name>
</gene>
<protein>
    <submittedName>
        <fullName evidence="3">NAD(P)-dependent dehydrogenase (Short-subunit alcohol dehydrogenase family)</fullName>
    </submittedName>
</protein>
<dbReference type="PANTHER" id="PTHR43639:SF1">
    <property type="entry name" value="SHORT-CHAIN DEHYDROGENASE_REDUCTASE FAMILY PROTEIN"/>
    <property type="match status" value="1"/>
</dbReference>
<dbReference type="FunFam" id="3.40.50.720:FF:000084">
    <property type="entry name" value="Short-chain dehydrogenase reductase"/>
    <property type="match status" value="1"/>
</dbReference>
<dbReference type="PROSITE" id="PS00061">
    <property type="entry name" value="ADH_SHORT"/>
    <property type="match status" value="1"/>
</dbReference>
<name>A0A2W7NZG4_9RHOB</name>
<dbReference type="PANTHER" id="PTHR43639">
    <property type="entry name" value="OXIDOREDUCTASE, SHORT-CHAIN DEHYDROGENASE/REDUCTASE FAMILY (AFU_ORTHOLOGUE AFUA_5G02870)"/>
    <property type="match status" value="1"/>
</dbReference>
<organism evidence="3 4">
    <name type="scientific">Palleronia aestuarii</name>
    <dbReference type="NCBI Taxonomy" id="568105"/>
    <lineage>
        <taxon>Bacteria</taxon>
        <taxon>Pseudomonadati</taxon>
        <taxon>Pseudomonadota</taxon>
        <taxon>Alphaproteobacteria</taxon>
        <taxon>Rhodobacterales</taxon>
        <taxon>Roseobacteraceae</taxon>
        <taxon>Palleronia</taxon>
    </lineage>
</organism>
<dbReference type="InterPro" id="IPR036291">
    <property type="entry name" value="NAD(P)-bd_dom_sf"/>
</dbReference>
<dbReference type="InterPro" id="IPR002347">
    <property type="entry name" value="SDR_fam"/>
</dbReference>
<reference evidence="3 4" key="1">
    <citation type="submission" date="2018-06" db="EMBL/GenBank/DDBJ databases">
        <title>Genomic Encyclopedia of Archaeal and Bacterial Type Strains, Phase II (KMG-II): from individual species to whole genera.</title>
        <authorList>
            <person name="Goeker M."/>
        </authorList>
    </citation>
    <scope>NUCLEOTIDE SEQUENCE [LARGE SCALE GENOMIC DNA]</scope>
    <source>
        <strain evidence="3 4">DSM 22009</strain>
    </source>
</reference>
<dbReference type="GO" id="GO:0016491">
    <property type="term" value="F:oxidoreductase activity"/>
    <property type="evidence" value="ECO:0007669"/>
    <property type="project" value="UniProtKB-KW"/>
</dbReference>